<evidence type="ECO:0000256" key="2">
    <source>
        <dbReference type="ARBA" id="ARBA00022741"/>
    </source>
</evidence>
<dbReference type="Gene3D" id="6.10.140.1030">
    <property type="match status" value="1"/>
</dbReference>
<evidence type="ECO:0000256" key="8">
    <source>
        <dbReference type="ARBA" id="ARBA00023125"/>
    </source>
</evidence>
<reference evidence="11 12" key="1">
    <citation type="submission" date="2015-06" db="EMBL/GenBank/DDBJ databases">
        <title>Draft genome sequence of beer spoilage bacterium Megasphaera cerevisiae type strain 20462.</title>
        <authorList>
            <person name="Kutumbaka K."/>
            <person name="Pasmowitz J."/>
            <person name="Mategko J."/>
            <person name="Reyes D."/>
            <person name="Friedrich A."/>
            <person name="Han S."/>
            <person name="Martens-Habbena W."/>
            <person name="Neal-McKinney J."/>
            <person name="Janagama H.K."/>
            <person name="Nadala C."/>
            <person name="Samadpour M."/>
        </authorList>
    </citation>
    <scope>NUCLEOTIDE SEQUENCE [LARGE SCALE GENOMIC DNA]</scope>
    <source>
        <strain evidence="11 12">DSM 20462</strain>
    </source>
</reference>
<dbReference type="PANTHER" id="PTHR30591">
    <property type="entry name" value="RECBCD ENZYME SUBUNIT RECC"/>
    <property type="match status" value="1"/>
</dbReference>
<proteinExistence type="predicted"/>
<sequence>MAVTVLFGKGGSGKTALCYSQIREWEEQGGKALLIVPDQATYGAERRFAETMPGKGFMGTQIVGFSRLAYRVFQEQGKEHDSLSELARKIILQRLLRNHEEEFTVLQTAARQPHFAATAGRFIWECRSFRIGPSELRRAAAALENGTLARKLRDIALLYEGYTAFLQTHFGSADDMMTLLAQEISNYTFLQGARIWVDGFQWFTPQQLAVLQSAEKAAAHMTVTLTMDADNISSQARETALFHRPYEVYRDLRHVFPHLETAVADAMPGSGIREFAGDFFRVVPAVRQTPVPGLAVLECSNREVEIDAIARQIRRLSRQGYRYRDFLILVRASDMYQHVAERVLAAYEIPCFSDYRRPMTAHPVAEAIAALLEVFQSRWAYEPLFRLLKTDLFPLSRQDVDELENYCLAYGIQGSHWINGRAWQYGKNDCENKNDWLSHINGIRQAVSDILMPLWETAQKPHTLREWCTLLYQWLAAMKVPETLSGWQQEDEAAGRAMEAKEHEQVWKRVVLFLDEIVRLCGDDVTTLDEFSQIIEDGMGDLKFSLIPPTLDHVTLTSVERGYTMQAAVVFLCGVNDGIFPQYNGEDSILNDTERQRLGGLGLKLGPGSRFRSFQEKFLFYLAATRAADRLYISYVLADEDGGAMEPSSWIRQIIERGYVTALIRETGDLAGGSEAAGIVALPAALTYLPVMLRPALEGRPVADVWWALYDWACGHGWKEQAVRAVLGLFYRNVPQRLPSAAVRKLYMPDGRLRGSVTKFEQYRTCPFAYFSRYGLLLEERPVYRFAAPDLGMLVHGALRILGDELLEKKQQWHDIPADCISVMCRAATEQLAPQVQHDILMSNAYFVQIKERLIQTLTRTVRRLCEFSAASDFHMEGLEKSFGRQDSPWEALHFLLSDGTEVIVTGQIDRVDALRLGDKKYVVIIDYKSGRKQLDLSQVFTGLELQLLTYMFVALLNMGSDAVPAAVLYCYVRNDKTSLNHMATEEEKRDLYNKNSRLSGFYLEDSEVMQALDTSLQGYSAFLNLHLKKDGSLSNMSRNIYNEEGWQHLLSLASRRIYQIAGQIRQGDISIHPVLMGQNSPCRYCPYHAVCRFDVQIKDNTYAVVAKTAKDDIIKEIYKEGDTEYGMD</sequence>
<dbReference type="PANTHER" id="PTHR30591:SF1">
    <property type="entry name" value="RECBCD ENZYME SUBUNIT RECC"/>
    <property type="match status" value="1"/>
</dbReference>
<evidence type="ECO:0000313" key="12">
    <source>
        <dbReference type="Proteomes" id="UP000036503"/>
    </source>
</evidence>
<name>A0A0J6WV00_9FIRM</name>
<dbReference type="PROSITE" id="PS51217">
    <property type="entry name" value="UVRD_HELICASE_CTER"/>
    <property type="match status" value="1"/>
</dbReference>
<dbReference type="GO" id="GO:0003677">
    <property type="term" value="F:DNA binding"/>
    <property type="evidence" value="ECO:0007669"/>
    <property type="project" value="UniProtKB-KW"/>
</dbReference>
<dbReference type="FunCoup" id="A0A0J6WV00">
    <property type="interactions" value="7"/>
</dbReference>
<evidence type="ECO:0000256" key="7">
    <source>
        <dbReference type="ARBA" id="ARBA00022840"/>
    </source>
</evidence>
<dbReference type="GO" id="GO:0006310">
    <property type="term" value="P:DNA recombination"/>
    <property type="evidence" value="ECO:0007669"/>
    <property type="project" value="TreeGrafter"/>
</dbReference>
<keyword evidence="6" id="KW-0269">Exonuclease</keyword>
<dbReference type="PATRIC" id="fig|1122219.3.peg.2601"/>
<keyword evidence="3" id="KW-0227">DNA damage</keyword>
<dbReference type="InterPro" id="IPR011604">
    <property type="entry name" value="PDDEXK-like_dom_sf"/>
</dbReference>
<evidence type="ECO:0000259" key="10">
    <source>
        <dbReference type="PROSITE" id="PS51217"/>
    </source>
</evidence>
<dbReference type="STRING" id="39029.BSR42_11775"/>
<dbReference type="Gene3D" id="3.90.320.10">
    <property type="match status" value="1"/>
</dbReference>
<dbReference type="InterPro" id="IPR027417">
    <property type="entry name" value="P-loop_NTPase"/>
</dbReference>
<dbReference type="InParanoid" id="A0A0J6WV00"/>
<dbReference type="InterPro" id="IPR014017">
    <property type="entry name" value="DNA_helicase_UvrD-like_C"/>
</dbReference>
<evidence type="ECO:0000313" key="11">
    <source>
        <dbReference type="EMBL" id="KMO85607.1"/>
    </source>
</evidence>
<dbReference type="GO" id="GO:0004386">
    <property type="term" value="F:helicase activity"/>
    <property type="evidence" value="ECO:0007669"/>
    <property type="project" value="UniProtKB-KW"/>
</dbReference>
<dbReference type="OrthoDB" id="9758506at2"/>
<evidence type="ECO:0000256" key="6">
    <source>
        <dbReference type="ARBA" id="ARBA00022839"/>
    </source>
</evidence>
<gene>
    <name evidence="11" type="ORF">AB840_12610</name>
</gene>
<dbReference type="AlphaFoldDB" id="A0A0J6WV00"/>
<dbReference type="GO" id="GO:0005524">
    <property type="term" value="F:ATP binding"/>
    <property type="evidence" value="ECO:0007669"/>
    <property type="project" value="UniProtKB-KW"/>
</dbReference>
<keyword evidence="4" id="KW-0378">Hydrolase</keyword>
<dbReference type="GO" id="GO:0006281">
    <property type="term" value="P:DNA repair"/>
    <property type="evidence" value="ECO:0007669"/>
    <property type="project" value="UniProtKB-KW"/>
</dbReference>
<organism evidence="11 12">
    <name type="scientific">Megasphaera cerevisiae DSM 20462</name>
    <dbReference type="NCBI Taxonomy" id="1122219"/>
    <lineage>
        <taxon>Bacteria</taxon>
        <taxon>Bacillati</taxon>
        <taxon>Bacillota</taxon>
        <taxon>Negativicutes</taxon>
        <taxon>Veillonellales</taxon>
        <taxon>Veillonellaceae</taxon>
        <taxon>Megasphaera</taxon>
    </lineage>
</organism>
<evidence type="ECO:0000256" key="9">
    <source>
        <dbReference type="ARBA" id="ARBA00023204"/>
    </source>
</evidence>
<dbReference type="GO" id="GO:0004527">
    <property type="term" value="F:exonuclease activity"/>
    <property type="evidence" value="ECO:0007669"/>
    <property type="project" value="UniProtKB-KW"/>
</dbReference>
<accession>A0A0J6WV00</accession>
<dbReference type="Gene3D" id="3.40.50.300">
    <property type="entry name" value="P-loop containing nucleotide triphosphate hydrolases"/>
    <property type="match status" value="4"/>
</dbReference>
<keyword evidence="5" id="KW-0347">Helicase</keyword>
<keyword evidence="1" id="KW-0540">Nuclease</keyword>
<protein>
    <submittedName>
        <fullName evidence="11">ATP-dependent nuclease subunit B</fullName>
    </submittedName>
</protein>
<dbReference type="InterPro" id="IPR049035">
    <property type="entry name" value="ADDB_N"/>
</dbReference>
<evidence type="ECO:0000256" key="5">
    <source>
        <dbReference type="ARBA" id="ARBA00022806"/>
    </source>
</evidence>
<dbReference type="InterPro" id="IPR038726">
    <property type="entry name" value="PDDEXK_AddAB-type"/>
</dbReference>
<feature type="domain" description="UvrD-like helicase C-terminal" evidence="10">
    <location>
        <begin position="262"/>
        <end position="564"/>
    </location>
</feature>
<dbReference type="Pfam" id="PF13361">
    <property type="entry name" value="UvrD_C"/>
    <property type="match status" value="1"/>
</dbReference>
<dbReference type="SUPFAM" id="SSF52540">
    <property type="entry name" value="P-loop containing nucleoside triphosphate hydrolases"/>
    <property type="match status" value="2"/>
</dbReference>
<evidence type="ECO:0000256" key="1">
    <source>
        <dbReference type="ARBA" id="ARBA00022722"/>
    </source>
</evidence>
<keyword evidence="2" id="KW-0547">Nucleotide-binding</keyword>
<dbReference type="EMBL" id="LEKT01000054">
    <property type="protein sequence ID" value="KMO85607.1"/>
    <property type="molecule type" value="Genomic_DNA"/>
</dbReference>
<keyword evidence="12" id="KW-1185">Reference proteome</keyword>
<evidence type="ECO:0000256" key="3">
    <source>
        <dbReference type="ARBA" id="ARBA00022763"/>
    </source>
</evidence>
<dbReference type="Pfam" id="PF12705">
    <property type="entry name" value="PDDEXK_1"/>
    <property type="match status" value="1"/>
</dbReference>
<dbReference type="RefSeq" id="WP_048515202.1">
    <property type="nucleotide sequence ID" value="NZ_FUXD01000042.1"/>
</dbReference>
<comment type="caution">
    <text evidence="11">The sequence shown here is derived from an EMBL/GenBank/DDBJ whole genome shotgun (WGS) entry which is preliminary data.</text>
</comment>
<keyword evidence="7" id="KW-0067">ATP-binding</keyword>
<keyword evidence="8" id="KW-0238">DNA-binding</keyword>
<keyword evidence="9" id="KW-0234">DNA repair</keyword>
<dbReference type="Pfam" id="PF21445">
    <property type="entry name" value="ADDB_N"/>
    <property type="match status" value="1"/>
</dbReference>
<evidence type="ECO:0000256" key="4">
    <source>
        <dbReference type="ARBA" id="ARBA00022801"/>
    </source>
</evidence>
<dbReference type="Proteomes" id="UP000036503">
    <property type="component" value="Unassembled WGS sequence"/>
</dbReference>